<dbReference type="Pfam" id="PF08284">
    <property type="entry name" value="RVP_2"/>
    <property type="match status" value="1"/>
</dbReference>
<feature type="domain" description="Tf2-1-like SH3-like" evidence="5">
    <location>
        <begin position="1089"/>
        <end position="1153"/>
    </location>
</feature>
<dbReference type="Gene3D" id="1.10.340.70">
    <property type="match status" value="1"/>
</dbReference>
<dbReference type="InterPro" id="IPR021109">
    <property type="entry name" value="Peptidase_aspartic_dom_sf"/>
</dbReference>
<dbReference type="Gene3D" id="3.10.10.10">
    <property type="entry name" value="HIV Type 1 Reverse Transcriptase, subunit A, domain 1"/>
    <property type="match status" value="2"/>
</dbReference>
<protein>
    <recommendedName>
        <fullName evidence="7">Reverse transcriptase domain-containing protein</fullName>
    </recommendedName>
</protein>
<dbReference type="CDD" id="cd00303">
    <property type="entry name" value="retropepsin_like"/>
    <property type="match status" value="1"/>
</dbReference>
<evidence type="ECO:0000313" key="6">
    <source>
        <dbReference type="EMBL" id="GEU83651.1"/>
    </source>
</evidence>
<dbReference type="InterPro" id="IPR056924">
    <property type="entry name" value="SH3_Tf2-1"/>
</dbReference>
<dbReference type="Pfam" id="PF24626">
    <property type="entry name" value="SH3_Tf2-1"/>
    <property type="match status" value="1"/>
</dbReference>
<feature type="domain" description="Integrase zinc-binding" evidence="4">
    <location>
        <begin position="971"/>
        <end position="1026"/>
    </location>
</feature>
<dbReference type="InterPro" id="IPR043502">
    <property type="entry name" value="DNA/RNA_pol_sf"/>
</dbReference>
<dbReference type="Gene3D" id="3.30.70.270">
    <property type="match status" value="2"/>
</dbReference>
<dbReference type="SUPFAM" id="SSF56672">
    <property type="entry name" value="DNA/RNA polymerases"/>
    <property type="match status" value="1"/>
</dbReference>
<evidence type="ECO:0008006" key="7">
    <source>
        <dbReference type="Google" id="ProtNLM"/>
    </source>
</evidence>
<dbReference type="Gene3D" id="2.40.70.10">
    <property type="entry name" value="Acid Proteases"/>
    <property type="match status" value="1"/>
</dbReference>
<reference evidence="6" key="1">
    <citation type="journal article" date="2019" name="Sci. Rep.">
        <title>Draft genome of Tanacetum cinerariifolium, the natural source of mosquito coil.</title>
        <authorList>
            <person name="Yamashiro T."/>
            <person name="Shiraishi A."/>
            <person name="Satake H."/>
            <person name="Nakayama K."/>
        </authorList>
    </citation>
    <scope>NUCLEOTIDE SEQUENCE</scope>
</reference>
<dbReference type="Pfam" id="PF17921">
    <property type="entry name" value="Integrase_H2C2"/>
    <property type="match status" value="1"/>
</dbReference>
<gene>
    <name evidence="6" type="ORF">Tci_055629</name>
</gene>
<dbReference type="Pfam" id="PF03732">
    <property type="entry name" value="Retrotrans_gag"/>
    <property type="match status" value="1"/>
</dbReference>
<dbReference type="CDD" id="cd01647">
    <property type="entry name" value="RT_LTR"/>
    <property type="match status" value="1"/>
</dbReference>
<dbReference type="InterPro" id="IPR043128">
    <property type="entry name" value="Rev_trsase/Diguanyl_cyclase"/>
</dbReference>
<dbReference type="FunFam" id="3.10.10.10:FF:000002">
    <property type="entry name" value="Retrovirus-related Pol polyprotein from transposon 17.6-like protein"/>
    <property type="match status" value="1"/>
</dbReference>
<evidence type="ECO:0000256" key="1">
    <source>
        <dbReference type="SAM" id="MobiDB-lite"/>
    </source>
</evidence>
<feature type="compositionally biased region" description="Low complexity" evidence="1">
    <location>
        <begin position="284"/>
        <end position="295"/>
    </location>
</feature>
<evidence type="ECO:0000259" key="4">
    <source>
        <dbReference type="Pfam" id="PF17921"/>
    </source>
</evidence>
<feature type="region of interest" description="Disordered" evidence="1">
    <location>
        <begin position="137"/>
        <end position="164"/>
    </location>
</feature>
<name>A0A6L2NBS9_TANCI</name>
<dbReference type="PANTHER" id="PTHR24559">
    <property type="entry name" value="TRANSPOSON TY3-I GAG-POL POLYPROTEIN"/>
    <property type="match status" value="1"/>
</dbReference>
<dbReference type="InterPro" id="IPR005162">
    <property type="entry name" value="Retrotrans_gag_dom"/>
</dbReference>
<dbReference type="InterPro" id="IPR000477">
    <property type="entry name" value="RT_dom"/>
</dbReference>
<dbReference type="PANTHER" id="PTHR24559:SF427">
    <property type="entry name" value="RNA-DIRECTED DNA POLYMERASE"/>
    <property type="match status" value="1"/>
</dbReference>
<feature type="domain" description="Retrotransposon gag" evidence="3">
    <location>
        <begin position="345"/>
        <end position="417"/>
    </location>
</feature>
<evidence type="ECO:0000259" key="3">
    <source>
        <dbReference type="Pfam" id="PF03732"/>
    </source>
</evidence>
<dbReference type="InterPro" id="IPR053134">
    <property type="entry name" value="RNA-dir_DNA_polymerase"/>
</dbReference>
<evidence type="ECO:0000259" key="2">
    <source>
        <dbReference type="Pfam" id="PF00078"/>
    </source>
</evidence>
<feature type="non-terminal residue" evidence="6">
    <location>
        <position position="1"/>
    </location>
</feature>
<feature type="compositionally biased region" description="Acidic residues" evidence="1">
    <location>
        <begin position="142"/>
        <end position="164"/>
    </location>
</feature>
<proteinExistence type="predicted"/>
<accession>A0A6L2NBS9</accession>
<comment type="caution">
    <text evidence="6">The sequence shown here is derived from an EMBL/GenBank/DDBJ whole genome shotgun (WGS) entry which is preliminary data.</text>
</comment>
<dbReference type="Pfam" id="PF00078">
    <property type="entry name" value="RVT_1"/>
    <property type="match status" value="1"/>
</dbReference>
<dbReference type="InterPro" id="IPR041588">
    <property type="entry name" value="Integrase_H2C2"/>
</dbReference>
<sequence>VVDVIHGLLRERNELEADLDEQMLLMKTIFDSPSRYVRRYTHLFSLANLRIPPTEFFCEVLEYLQRLGRYPTSVYVFPDPILFLVGLNLCGNMIILENVPPPNNNPNAPEEEPIMDQAPTAFVRFLPQWIGGKILNNNNGWLEEDPEEESEEEEIEDEDMVNDEEDDAEVINPYEEADPHNRPPSTFDEETERVMKLIKQMHDRYKTENKMARKLRQDELRINGQEFDITTLDSAVRENRSKNSKMMKLIMSLSREFTELKNQNRRAEELSHERERVRMEETRAAGPTRGPTAAPMARECSFTGFMKCGPMQFYETEGTVGLVRWFEKMENTFEINECVEGKKVENGRPWTEVKQMMIDEFCSTEEVQRLEDELRHLKLRDMNIAAYMERFNELALLCPDAVPNEKKKVKLYIKGLPKIIKGETTSSRLATLIEAVRMAHALMEQKIQAKNERIAKEIKRKMGHKAKDCRRKNVASGATVQSNVVCYECGERVYKSRACLKKSDQRGGNELGQAYVIRNAEHNQGPNVVTATFLLNNRYATMLFNSGADKSFVDIKFSHLIDIKPVKLNLSYEVELADEKVVSTNSVLRGCTLNPLDHLFDMDLMPIELGTFDVIVEMDWLVERDAFIMCGKKEVHVPYKNKMLVVKSDSSVSRLKKQLQDVPVICNFPEFLDDLPGLPPPRQVEFKIELIPGVAPVACAPYRLAPSELKELSDQLKELSEKGFIRPSSSPWGDPVLFVKKKDESFRMCIDYRELNKLTVKNQYPLPRIDDLEEDILSTAFQTRYGHFEFHVMPFELTNVPAVFMDLMNQVCKPYLDKFVIVFINDILIYSKNKEDHEKHLKIILELLKNEMLYAKFSKCDFWLEFVQFLDHVIDSNNVHVDPAKYILDKKELNMRQRRWIVILSDYDCKICYHPGKGNVVADALSQKDREPLRVRSLVMTIHTNLPGKILEAQTEAMKGDNVKTENLGRGMRDMIMHESHKSKYSIQPGSDKMYQDLKKLYWWPNMKADIATFVSKCLTCAKRQSVYIKILGDITKSLGNPTKFEHRLPPRDGWSKRENDSDAGKHVMIISVRKVADVRRKLMEFEVGDMVMLKVLPWKGVICFGKRGKLSPWYIGPFEIIERIGLVAYKLELPEKLHRIHNMFHVSNLKKCLADENLVIPLEEIQLDDKLHFIEELVEIMDRENILGNEKISSRETTLTNSQVIRKRAKGIEYRDGAPMIDYALWEVIENGATLLKIKIMEGVITEMPITTAEGKAQRRLEMKAKSTLMMGISNEHQLKFHSIKDAKKLLEAVKKRFGGNAATKKTQRNLLKQQYENFTA</sequence>
<dbReference type="EMBL" id="BKCJ010008724">
    <property type="protein sequence ID" value="GEU83651.1"/>
    <property type="molecule type" value="Genomic_DNA"/>
</dbReference>
<feature type="region of interest" description="Disordered" evidence="1">
    <location>
        <begin position="264"/>
        <end position="295"/>
    </location>
</feature>
<feature type="compositionally biased region" description="Basic and acidic residues" evidence="1">
    <location>
        <begin position="265"/>
        <end position="283"/>
    </location>
</feature>
<organism evidence="6">
    <name type="scientific">Tanacetum cinerariifolium</name>
    <name type="common">Dalmatian daisy</name>
    <name type="synonym">Chrysanthemum cinerariifolium</name>
    <dbReference type="NCBI Taxonomy" id="118510"/>
    <lineage>
        <taxon>Eukaryota</taxon>
        <taxon>Viridiplantae</taxon>
        <taxon>Streptophyta</taxon>
        <taxon>Embryophyta</taxon>
        <taxon>Tracheophyta</taxon>
        <taxon>Spermatophyta</taxon>
        <taxon>Magnoliopsida</taxon>
        <taxon>eudicotyledons</taxon>
        <taxon>Gunneridae</taxon>
        <taxon>Pentapetalae</taxon>
        <taxon>asterids</taxon>
        <taxon>campanulids</taxon>
        <taxon>Asterales</taxon>
        <taxon>Asteraceae</taxon>
        <taxon>Asteroideae</taxon>
        <taxon>Anthemideae</taxon>
        <taxon>Anthemidinae</taxon>
        <taxon>Tanacetum</taxon>
    </lineage>
</organism>
<feature type="domain" description="Reverse transcriptase" evidence="2">
    <location>
        <begin position="780"/>
        <end position="870"/>
    </location>
</feature>
<evidence type="ECO:0000259" key="5">
    <source>
        <dbReference type="Pfam" id="PF24626"/>
    </source>
</evidence>